<organism evidence="3 4">
    <name type="scientific">Solemya elarraichensis gill symbiont</name>
    <dbReference type="NCBI Taxonomy" id="1918949"/>
    <lineage>
        <taxon>Bacteria</taxon>
        <taxon>Pseudomonadati</taxon>
        <taxon>Pseudomonadota</taxon>
        <taxon>Gammaproteobacteria</taxon>
        <taxon>sulfur-oxidizing symbionts</taxon>
    </lineage>
</organism>
<evidence type="ECO:0000313" key="3">
    <source>
        <dbReference type="EMBL" id="OOZ37259.1"/>
    </source>
</evidence>
<dbReference type="SUPFAM" id="SSF51206">
    <property type="entry name" value="cAMP-binding domain-like"/>
    <property type="match status" value="1"/>
</dbReference>
<gene>
    <name evidence="3" type="ORF">BOW52_10285</name>
</gene>
<evidence type="ECO:0000259" key="2">
    <source>
        <dbReference type="PROSITE" id="PS50883"/>
    </source>
</evidence>
<dbReference type="AlphaFoldDB" id="A0A1T2KWN0"/>
<dbReference type="Proteomes" id="UP000190198">
    <property type="component" value="Unassembled WGS sequence"/>
</dbReference>
<comment type="caution">
    <text evidence="3">The sequence shown here is derived from an EMBL/GenBank/DDBJ whole genome shotgun (WGS) entry which is preliminary data.</text>
</comment>
<dbReference type="GO" id="GO:0071111">
    <property type="term" value="F:cyclic-guanylate-specific phosphodiesterase activity"/>
    <property type="evidence" value="ECO:0007669"/>
    <property type="project" value="InterPro"/>
</dbReference>
<evidence type="ECO:0008006" key="5">
    <source>
        <dbReference type="Google" id="ProtNLM"/>
    </source>
</evidence>
<dbReference type="InterPro" id="IPR018490">
    <property type="entry name" value="cNMP-bd_dom_sf"/>
</dbReference>
<evidence type="ECO:0000259" key="1">
    <source>
        <dbReference type="PROSITE" id="PS50042"/>
    </source>
</evidence>
<dbReference type="InterPro" id="IPR001633">
    <property type="entry name" value="EAL_dom"/>
</dbReference>
<name>A0A1T2KWN0_9GAMM</name>
<dbReference type="CDD" id="cd00038">
    <property type="entry name" value="CAP_ED"/>
    <property type="match status" value="1"/>
</dbReference>
<dbReference type="InterPro" id="IPR035919">
    <property type="entry name" value="EAL_sf"/>
</dbReference>
<dbReference type="InterPro" id="IPR000595">
    <property type="entry name" value="cNMP-bd_dom"/>
</dbReference>
<dbReference type="EMBL" id="MPRK01000287">
    <property type="protein sequence ID" value="OOZ37259.1"/>
    <property type="molecule type" value="Genomic_DNA"/>
</dbReference>
<evidence type="ECO:0000313" key="4">
    <source>
        <dbReference type="Proteomes" id="UP000190198"/>
    </source>
</evidence>
<reference evidence="3 4" key="1">
    <citation type="submission" date="2016-11" db="EMBL/GenBank/DDBJ databases">
        <title>Mixed transmission modes and dynamic genome evolution in an obligate animal-bacterial symbiosis.</title>
        <authorList>
            <person name="Russell S.L."/>
            <person name="Corbett-Detig R.B."/>
            <person name="Cavanaugh C.M."/>
        </authorList>
    </citation>
    <scope>NUCLEOTIDE SEQUENCE [LARGE SCALE GENOMIC DNA]</scope>
    <source>
        <strain evidence="3">Sp-SM6</strain>
    </source>
</reference>
<feature type="domain" description="Cyclic nucleotide-binding" evidence="1">
    <location>
        <begin position="1"/>
        <end position="90"/>
    </location>
</feature>
<dbReference type="RefSeq" id="WP_167367330.1">
    <property type="nucleotide sequence ID" value="NZ_MPRK01000287.1"/>
</dbReference>
<sequence length="440" mass="49382">MDKHRIQVRAGARLFEEGCSGDCAYIIEKGEIVISSCTSNGTEVQLAILGPGNLVGEMAIIDGGPRTATASVVEDAELIVIPPEHFARLIDTADPTVTLLMQVVLHRYRNMKERYALSTNGVSKTEISESTGKVEADLVQQAGLAKERIAREQELRNAIINNELELFYQPITDLRTGRVVSCEGLIRWIDPQQGIIPPNHFIPLAEETGLIELIGYQVFEQAYKAVKEFNNHSEKNIDVSVNLSSRQIETDEQVEKLFEFLAEKQIDLNNFKIEITETLLMSDQERVGEILMRFKEMGAKISLDDFGTGYSSFSYLHLFPIDKIKIDRSFVSSMHKNDKSKAIVRSLCSLSSSLDMKVIAEGVESVQDEEMLNSFDYDYGQGYYYAKPLPKRQFLDFLASRVTADLNASQNDSSSLGSLLTRRVPERQGEIWPLTMPACF</sequence>
<dbReference type="SMART" id="SM00100">
    <property type="entry name" value="cNMP"/>
    <property type="match status" value="1"/>
</dbReference>
<accession>A0A1T2KWN0</accession>
<dbReference type="Gene3D" id="3.20.20.450">
    <property type="entry name" value="EAL domain"/>
    <property type="match status" value="1"/>
</dbReference>
<dbReference type="Pfam" id="PF00563">
    <property type="entry name" value="EAL"/>
    <property type="match status" value="1"/>
</dbReference>
<dbReference type="PROSITE" id="PS50042">
    <property type="entry name" value="CNMP_BINDING_3"/>
    <property type="match status" value="1"/>
</dbReference>
<dbReference type="SMART" id="SM00052">
    <property type="entry name" value="EAL"/>
    <property type="match status" value="1"/>
</dbReference>
<dbReference type="Gene3D" id="2.60.120.10">
    <property type="entry name" value="Jelly Rolls"/>
    <property type="match status" value="1"/>
</dbReference>
<dbReference type="Pfam" id="PF00027">
    <property type="entry name" value="cNMP_binding"/>
    <property type="match status" value="1"/>
</dbReference>
<dbReference type="SUPFAM" id="SSF141868">
    <property type="entry name" value="EAL domain-like"/>
    <property type="match status" value="1"/>
</dbReference>
<dbReference type="InterPro" id="IPR014710">
    <property type="entry name" value="RmlC-like_jellyroll"/>
</dbReference>
<dbReference type="PANTHER" id="PTHR33121">
    <property type="entry name" value="CYCLIC DI-GMP PHOSPHODIESTERASE PDEF"/>
    <property type="match status" value="1"/>
</dbReference>
<dbReference type="InterPro" id="IPR050706">
    <property type="entry name" value="Cyclic-di-GMP_PDE-like"/>
</dbReference>
<dbReference type="InterPro" id="IPR018488">
    <property type="entry name" value="cNMP-bd_CS"/>
</dbReference>
<dbReference type="PANTHER" id="PTHR33121:SF70">
    <property type="entry name" value="SIGNALING PROTEIN YKOW"/>
    <property type="match status" value="1"/>
</dbReference>
<dbReference type="PROSITE" id="PS00889">
    <property type="entry name" value="CNMP_BINDING_2"/>
    <property type="match status" value="1"/>
</dbReference>
<dbReference type="PROSITE" id="PS50883">
    <property type="entry name" value="EAL"/>
    <property type="match status" value="1"/>
</dbReference>
<dbReference type="CDD" id="cd01948">
    <property type="entry name" value="EAL"/>
    <property type="match status" value="1"/>
</dbReference>
<keyword evidence="4" id="KW-1185">Reference proteome</keyword>
<protein>
    <recommendedName>
        <fullName evidence="5">Cyclic nucleotide-binding protein</fullName>
    </recommendedName>
</protein>
<feature type="domain" description="EAL" evidence="2">
    <location>
        <begin position="148"/>
        <end position="402"/>
    </location>
</feature>
<proteinExistence type="predicted"/>